<reference evidence="2" key="1">
    <citation type="journal article" date="2019" name="Int. J. Syst. Evol. Microbiol.">
        <title>The Global Catalogue of Microorganisms (GCM) 10K type strain sequencing project: providing services to taxonomists for standard genome sequencing and annotation.</title>
        <authorList>
            <consortium name="The Broad Institute Genomics Platform"/>
            <consortium name="The Broad Institute Genome Sequencing Center for Infectious Disease"/>
            <person name="Wu L."/>
            <person name="Ma J."/>
        </authorList>
    </citation>
    <scope>NUCLEOTIDE SEQUENCE [LARGE SCALE GENOMIC DNA]</scope>
    <source>
        <strain evidence="2">JCM 4733</strain>
    </source>
</reference>
<gene>
    <name evidence="1" type="ORF">GCM10010345_71130</name>
</gene>
<protein>
    <submittedName>
        <fullName evidence="1">Uncharacterized protein</fullName>
    </submittedName>
</protein>
<comment type="caution">
    <text evidence="1">The sequence shown here is derived from an EMBL/GenBank/DDBJ whole genome shotgun (WGS) entry which is preliminary data.</text>
</comment>
<proteinExistence type="predicted"/>
<name>A0ABQ3D610_9ACTN</name>
<keyword evidence="2" id="KW-1185">Reference proteome</keyword>
<accession>A0ABQ3D610</accession>
<organism evidence="1 2">
    <name type="scientific">Streptomyces canarius</name>
    <dbReference type="NCBI Taxonomy" id="285453"/>
    <lineage>
        <taxon>Bacteria</taxon>
        <taxon>Bacillati</taxon>
        <taxon>Actinomycetota</taxon>
        <taxon>Actinomycetes</taxon>
        <taxon>Kitasatosporales</taxon>
        <taxon>Streptomycetaceae</taxon>
        <taxon>Streptomyces</taxon>
    </lineage>
</organism>
<dbReference type="RefSeq" id="WP_229917603.1">
    <property type="nucleotide sequence ID" value="NZ_BMVN01000037.1"/>
</dbReference>
<dbReference type="Proteomes" id="UP000653644">
    <property type="component" value="Unassembled WGS sequence"/>
</dbReference>
<sequence>MALLRTFLDAYGFEDEGRRGFGERVVARVEAERDMHDRAGRFTSPGSWLHLEIDWLKAHADTIDRYVESST</sequence>
<dbReference type="EMBL" id="BMVN01000037">
    <property type="protein sequence ID" value="GHA56427.1"/>
    <property type="molecule type" value="Genomic_DNA"/>
</dbReference>
<evidence type="ECO:0000313" key="2">
    <source>
        <dbReference type="Proteomes" id="UP000653644"/>
    </source>
</evidence>
<evidence type="ECO:0000313" key="1">
    <source>
        <dbReference type="EMBL" id="GHA56427.1"/>
    </source>
</evidence>